<dbReference type="EMBL" id="LT960614">
    <property type="protein sequence ID" value="SON53783.1"/>
    <property type="molecule type" value="Genomic_DNA"/>
</dbReference>
<evidence type="ECO:0000256" key="2">
    <source>
        <dbReference type="ARBA" id="ARBA00022741"/>
    </source>
</evidence>
<feature type="region of interest" description="Disordered" evidence="4">
    <location>
        <begin position="1"/>
        <end position="21"/>
    </location>
</feature>
<evidence type="ECO:0000256" key="3">
    <source>
        <dbReference type="ARBA" id="ARBA00022840"/>
    </source>
</evidence>
<proteinExistence type="inferred from homology"/>
<feature type="compositionally biased region" description="Basic and acidic residues" evidence="4">
    <location>
        <begin position="1"/>
        <end position="11"/>
    </location>
</feature>
<keyword evidence="7" id="KW-1185">Reference proteome</keyword>
<name>A0A2C9D0N2_9HYPH</name>
<evidence type="ECO:0000256" key="4">
    <source>
        <dbReference type="SAM" id="MobiDB-lite"/>
    </source>
</evidence>
<dbReference type="SUPFAM" id="SSF52540">
    <property type="entry name" value="P-loop containing nucleoside triphosphate hydrolases"/>
    <property type="match status" value="2"/>
</dbReference>
<dbReference type="InterPro" id="IPR017871">
    <property type="entry name" value="ABC_transporter-like_CS"/>
</dbReference>
<dbReference type="InterPro" id="IPR003593">
    <property type="entry name" value="AAA+_ATPase"/>
</dbReference>
<dbReference type="Pfam" id="PF00005">
    <property type="entry name" value="ABC_tran"/>
    <property type="match status" value="2"/>
</dbReference>
<keyword evidence="2" id="KW-0547">Nucleotide-binding</keyword>
<dbReference type="PANTHER" id="PTHR43790:SF4">
    <property type="entry name" value="GUANOSINE IMPORT ATP-BINDING PROTEIN NUPO"/>
    <property type="match status" value="1"/>
</dbReference>
<dbReference type="AlphaFoldDB" id="A0A2C9D0N2"/>
<evidence type="ECO:0000256" key="1">
    <source>
        <dbReference type="ARBA" id="ARBA00005417"/>
    </source>
</evidence>
<dbReference type="EC" id="3.6.3.17" evidence="6"/>
<dbReference type="InterPro" id="IPR050107">
    <property type="entry name" value="ABC_carbohydrate_import_ATPase"/>
</dbReference>
<dbReference type="CDD" id="cd03215">
    <property type="entry name" value="ABC_Carb_Monos_II"/>
    <property type="match status" value="1"/>
</dbReference>
<dbReference type="Proteomes" id="UP000223606">
    <property type="component" value="Chromosome 1"/>
</dbReference>
<feature type="domain" description="ABC transporter" evidence="5">
    <location>
        <begin position="43"/>
        <end position="276"/>
    </location>
</feature>
<evidence type="ECO:0000259" key="5">
    <source>
        <dbReference type="PROSITE" id="PS50893"/>
    </source>
</evidence>
<evidence type="ECO:0000313" key="6">
    <source>
        <dbReference type="EMBL" id="SON53783.1"/>
    </source>
</evidence>
<dbReference type="PROSITE" id="PS50893">
    <property type="entry name" value="ABC_TRANSPORTER_2"/>
    <property type="match status" value="2"/>
</dbReference>
<dbReference type="Gene3D" id="3.40.50.300">
    <property type="entry name" value="P-loop containing nucleotide triphosphate hydrolases"/>
    <property type="match status" value="2"/>
</dbReference>
<dbReference type="PANTHER" id="PTHR43790">
    <property type="entry name" value="CARBOHYDRATE TRANSPORT ATP-BINDING PROTEIN MG119-RELATED"/>
    <property type="match status" value="1"/>
</dbReference>
<reference evidence="7" key="1">
    <citation type="submission" date="2017-09" db="EMBL/GenBank/DDBJ databases">
        <title>Genome sequence of Nannocystis excedens DSM 71.</title>
        <authorList>
            <person name="Blom J."/>
        </authorList>
    </citation>
    <scope>NUCLEOTIDE SEQUENCE [LARGE SCALE GENOMIC DNA]</scope>
    <source>
        <strain evidence="7">type strain: E19</strain>
    </source>
</reference>
<sequence length="548" mass="58417">MRRQNADDRTGRGQRSAQMNEGLMSLTHPTVSQESPQKAEPLIRLDRISKRFPGVVANDEVSVDIWPGEVHVLLGENGAGKSTLVGILSGIQRPDDGNILIDGKEADIPTPAAALSLGIGTVFQHAMLVPTLTVAENIALGGAPLGRPDRTGIAGDMARVCADLGISVDPNAKVGQLSLGEQQQVEIVRAVMRQSRVLILDEATAMLTPKGAEELGALMGRLVARGFAVIFITHKLNEALAYGHRITVLRLGRKVGELGPDDLERLGPKDATDEVIRLMFGERTAAGPGEEAHVRRTPLTPVPVFEIRDLSVSDPLVPVEDVSFGIRAGEIFGLAGIDGNGQKQFAEALAGQRPIASGEVILSGAEIGHLSPGNRRRIGLRYVTDDRLGEGTVGAFPISLNLLLKQVGEQPFWNRGFEQSSAIADHARQLVSDFDVRTPGIETPIGKLSGGNIQKALLARELTGDARVVIFAKPTYGLDVQNIRATRDRIRAAADRGLAVLLISTDLEEVLELSDRIAVMSQGRIVGTTENDTGARTRVGAMMSGVAA</sequence>
<dbReference type="GO" id="GO:0005524">
    <property type="term" value="F:ATP binding"/>
    <property type="evidence" value="ECO:0007669"/>
    <property type="project" value="UniProtKB-KW"/>
</dbReference>
<keyword evidence="3 6" id="KW-0067">ATP-binding</keyword>
<dbReference type="GO" id="GO:0016887">
    <property type="term" value="F:ATP hydrolysis activity"/>
    <property type="evidence" value="ECO:0007669"/>
    <property type="project" value="InterPro"/>
</dbReference>
<protein>
    <submittedName>
        <fullName evidence="6">Ribose import ATP-binding protein RbsA</fullName>
        <ecNumber evidence="6">3.6.3.17</ecNumber>
    </submittedName>
</protein>
<dbReference type="InterPro" id="IPR003439">
    <property type="entry name" value="ABC_transporter-like_ATP-bd"/>
</dbReference>
<accession>A0A2C9D0N2</accession>
<organism evidence="6 7">
    <name type="scientific">Hartmannibacter diazotrophicus</name>
    <dbReference type="NCBI Taxonomy" id="1482074"/>
    <lineage>
        <taxon>Bacteria</taxon>
        <taxon>Pseudomonadati</taxon>
        <taxon>Pseudomonadota</taxon>
        <taxon>Alphaproteobacteria</taxon>
        <taxon>Hyphomicrobiales</taxon>
        <taxon>Pleomorphomonadaceae</taxon>
        <taxon>Hartmannibacter</taxon>
    </lineage>
</organism>
<gene>
    <name evidence="6" type="primary">rbsA_1</name>
    <name evidence="6" type="ORF">HDIA_0242</name>
</gene>
<dbReference type="KEGG" id="hdi:HDIA_0242"/>
<dbReference type="PROSITE" id="PS00211">
    <property type="entry name" value="ABC_TRANSPORTER_1"/>
    <property type="match status" value="1"/>
</dbReference>
<evidence type="ECO:0000313" key="7">
    <source>
        <dbReference type="Proteomes" id="UP000223606"/>
    </source>
</evidence>
<dbReference type="CDD" id="cd03216">
    <property type="entry name" value="ABC_Carb_Monos_I"/>
    <property type="match status" value="1"/>
</dbReference>
<keyword evidence="6" id="KW-0378">Hydrolase</keyword>
<dbReference type="SMART" id="SM00382">
    <property type="entry name" value="AAA"/>
    <property type="match status" value="1"/>
</dbReference>
<feature type="domain" description="ABC transporter" evidence="5">
    <location>
        <begin position="294"/>
        <end position="547"/>
    </location>
</feature>
<comment type="similarity">
    <text evidence="1">Belongs to the ABC transporter superfamily.</text>
</comment>
<dbReference type="InterPro" id="IPR027417">
    <property type="entry name" value="P-loop_NTPase"/>
</dbReference>